<keyword evidence="3" id="KW-1185">Reference proteome</keyword>
<name>A0ABR3EKP4_9AGAR</name>
<dbReference type="Pfam" id="PF10544">
    <property type="entry name" value="T5orf172"/>
    <property type="match status" value="1"/>
</dbReference>
<sequence length="325" mass="37795">MRSESDYYAHRPTFPPTQALFSRFPDYDDPKPSLVEPWSCLPPQIHLERPRASSRHRKRRPIGTKSLWTNEPLRSALQSQLMQKRLSLKRLPPVNKRPCYTTQSLNSVLNELHQREDRLRRLIYASSNHLETCAVLHYWNSRLPDGWTGHTLHEVAQWTQTGPLHRIADNLVAAIAKSLSVHERAGVIYCYRVLGPPETPNAALFKVGRTGDYDRRKREWELQCPSQTQQWFVAIPVKYSHLTGGCLPASFRFISNNDTSITERLIHLTLHEICLRRPRKKCEDCWTKHQEIFELMTVPGVRTYEDVILPIIREMAWLASTGARF</sequence>
<dbReference type="InterPro" id="IPR053006">
    <property type="entry name" value="Meiosis_regulatory"/>
</dbReference>
<dbReference type="EMBL" id="JBAHYK010003505">
    <property type="protein sequence ID" value="KAL0563443.1"/>
    <property type="molecule type" value="Genomic_DNA"/>
</dbReference>
<feature type="domain" description="Bacteriophage T5 Orf172 DNA-binding" evidence="1">
    <location>
        <begin position="195"/>
        <end position="296"/>
    </location>
</feature>
<dbReference type="PANTHER" id="PTHR28094">
    <property type="entry name" value="MEIOTICALLY UP-REGULATED GENE 113 PROTEIN"/>
    <property type="match status" value="1"/>
</dbReference>
<comment type="caution">
    <text evidence="2">The sequence shown here is derived from an EMBL/GenBank/DDBJ whole genome shotgun (WGS) entry which is preliminary data.</text>
</comment>
<organism evidence="2 3">
    <name type="scientific">Marasmius crinis-equi</name>
    <dbReference type="NCBI Taxonomy" id="585013"/>
    <lineage>
        <taxon>Eukaryota</taxon>
        <taxon>Fungi</taxon>
        <taxon>Dikarya</taxon>
        <taxon>Basidiomycota</taxon>
        <taxon>Agaricomycotina</taxon>
        <taxon>Agaricomycetes</taxon>
        <taxon>Agaricomycetidae</taxon>
        <taxon>Agaricales</taxon>
        <taxon>Marasmiineae</taxon>
        <taxon>Marasmiaceae</taxon>
        <taxon>Marasmius</taxon>
    </lineage>
</organism>
<dbReference type="InterPro" id="IPR018306">
    <property type="entry name" value="Phage_T5_Orf172_DNA-bd"/>
</dbReference>
<protein>
    <recommendedName>
        <fullName evidence="1">Bacteriophage T5 Orf172 DNA-binding domain-containing protein</fullName>
    </recommendedName>
</protein>
<dbReference type="Proteomes" id="UP001465976">
    <property type="component" value="Unassembled WGS sequence"/>
</dbReference>
<evidence type="ECO:0000313" key="2">
    <source>
        <dbReference type="EMBL" id="KAL0563443.1"/>
    </source>
</evidence>
<reference evidence="2 3" key="1">
    <citation type="submission" date="2024-02" db="EMBL/GenBank/DDBJ databases">
        <title>A draft genome for the cacao thread blight pathogen Marasmius crinis-equi.</title>
        <authorList>
            <person name="Cohen S.P."/>
            <person name="Baruah I.K."/>
            <person name="Amoako-Attah I."/>
            <person name="Bukari Y."/>
            <person name="Meinhardt L.W."/>
            <person name="Bailey B.A."/>
        </authorList>
    </citation>
    <scope>NUCLEOTIDE SEQUENCE [LARGE SCALE GENOMIC DNA]</scope>
    <source>
        <strain evidence="2 3">GH-76</strain>
    </source>
</reference>
<gene>
    <name evidence="2" type="ORF">V5O48_018623</name>
</gene>
<dbReference type="PANTHER" id="PTHR28094:SF1">
    <property type="entry name" value="MEIOTICALLY UP-REGULATED GENE 113 PROTEIN"/>
    <property type="match status" value="1"/>
</dbReference>
<proteinExistence type="predicted"/>
<accession>A0ABR3EKP4</accession>
<evidence type="ECO:0000313" key="3">
    <source>
        <dbReference type="Proteomes" id="UP001465976"/>
    </source>
</evidence>
<evidence type="ECO:0000259" key="1">
    <source>
        <dbReference type="Pfam" id="PF10544"/>
    </source>
</evidence>